<proteinExistence type="predicted"/>
<dbReference type="AlphaFoldDB" id="A0A937XGY6"/>
<dbReference type="EMBL" id="VGIR01000013">
    <property type="protein sequence ID" value="MBM3330880.1"/>
    <property type="molecule type" value="Genomic_DNA"/>
</dbReference>
<sequence length="170" mass="18350">MPREPSGPFKLGLQVSGAPVRLGDAFESEEWRKALAVGSFSRASLVESLRLGAGLFSGAVYSARNQELLLFSGKVFVAPDLGDGPMKFSTSVAACFHGGSLSRLRADVTGNMQAASRFAGQCKHALTRLLGEPSQRRKDGSPVWWGSSDRITLFHSADHTYLVHELTARK</sequence>
<gene>
    <name evidence="1" type="ORF">FJY68_03390</name>
</gene>
<reference evidence="1" key="1">
    <citation type="submission" date="2019-03" db="EMBL/GenBank/DDBJ databases">
        <title>Lake Tanganyika Metagenome-Assembled Genomes (MAGs).</title>
        <authorList>
            <person name="Tran P."/>
        </authorList>
    </citation>
    <scope>NUCLEOTIDE SEQUENCE</scope>
    <source>
        <strain evidence="1">K_DeepCast_150m_m2_040</strain>
    </source>
</reference>
<dbReference type="Proteomes" id="UP000779900">
    <property type="component" value="Unassembled WGS sequence"/>
</dbReference>
<name>A0A937XGY6_UNCW3</name>
<evidence type="ECO:0000313" key="1">
    <source>
        <dbReference type="EMBL" id="MBM3330880.1"/>
    </source>
</evidence>
<comment type="caution">
    <text evidence="1">The sequence shown here is derived from an EMBL/GenBank/DDBJ whole genome shotgun (WGS) entry which is preliminary data.</text>
</comment>
<protein>
    <submittedName>
        <fullName evidence="1">Uncharacterized protein</fullName>
    </submittedName>
</protein>
<accession>A0A937XGY6</accession>
<evidence type="ECO:0000313" key="2">
    <source>
        <dbReference type="Proteomes" id="UP000779900"/>
    </source>
</evidence>
<organism evidence="1 2">
    <name type="scientific">candidate division WOR-3 bacterium</name>
    <dbReference type="NCBI Taxonomy" id="2052148"/>
    <lineage>
        <taxon>Bacteria</taxon>
        <taxon>Bacteria division WOR-3</taxon>
    </lineage>
</organism>